<name>A0AAD9P5W5_RIDPI</name>
<gene>
    <name evidence="2" type="ORF">NP493_125g02012</name>
</gene>
<protein>
    <submittedName>
        <fullName evidence="2">Uncharacterized protein</fullName>
    </submittedName>
</protein>
<keyword evidence="1" id="KW-0812">Transmembrane</keyword>
<keyword evidence="1" id="KW-0472">Membrane</keyword>
<evidence type="ECO:0000313" key="3">
    <source>
        <dbReference type="Proteomes" id="UP001209878"/>
    </source>
</evidence>
<reference evidence="2" key="1">
    <citation type="journal article" date="2023" name="Mol. Biol. Evol.">
        <title>Third-Generation Sequencing Reveals the Adaptive Role of the Epigenome in Three Deep-Sea Polychaetes.</title>
        <authorList>
            <person name="Perez M."/>
            <person name="Aroh O."/>
            <person name="Sun Y."/>
            <person name="Lan Y."/>
            <person name="Juniper S.K."/>
            <person name="Young C.R."/>
            <person name="Angers B."/>
            <person name="Qian P.Y."/>
        </authorList>
    </citation>
    <scope>NUCLEOTIDE SEQUENCE</scope>
    <source>
        <strain evidence="2">R07B-5</strain>
    </source>
</reference>
<proteinExistence type="predicted"/>
<evidence type="ECO:0000313" key="2">
    <source>
        <dbReference type="EMBL" id="KAK2188731.1"/>
    </source>
</evidence>
<evidence type="ECO:0000256" key="1">
    <source>
        <dbReference type="SAM" id="Phobius"/>
    </source>
</evidence>
<organism evidence="2 3">
    <name type="scientific">Ridgeia piscesae</name>
    <name type="common">Tubeworm</name>
    <dbReference type="NCBI Taxonomy" id="27915"/>
    <lineage>
        <taxon>Eukaryota</taxon>
        <taxon>Metazoa</taxon>
        <taxon>Spiralia</taxon>
        <taxon>Lophotrochozoa</taxon>
        <taxon>Annelida</taxon>
        <taxon>Polychaeta</taxon>
        <taxon>Sedentaria</taxon>
        <taxon>Canalipalpata</taxon>
        <taxon>Sabellida</taxon>
        <taxon>Siboglinidae</taxon>
        <taxon>Ridgeia</taxon>
    </lineage>
</organism>
<dbReference type="Proteomes" id="UP001209878">
    <property type="component" value="Unassembled WGS sequence"/>
</dbReference>
<keyword evidence="1" id="KW-1133">Transmembrane helix</keyword>
<dbReference type="EMBL" id="JAODUO010000124">
    <property type="protein sequence ID" value="KAK2188731.1"/>
    <property type="molecule type" value="Genomic_DNA"/>
</dbReference>
<sequence length="85" mass="9631">MDQLFNAFNNQTLTSPALMPHTLTETSGHTAFLLGILDWLSNIKSKGNYGSILIVLDVVSFVVYILHCYMFQVDINLKELHILTF</sequence>
<comment type="caution">
    <text evidence="2">The sequence shown here is derived from an EMBL/GenBank/DDBJ whole genome shotgun (WGS) entry which is preliminary data.</text>
</comment>
<keyword evidence="3" id="KW-1185">Reference proteome</keyword>
<feature type="transmembrane region" description="Helical" evidence="1">
    <location>
        <begin position="49"/>
        <end position="71"/>
    </location>
</feature>
<dbReference type="AlphaFoldDB" id="A0AAD9P5W5"/>
<accession>A0AAD9P5W5</accession>